<dbReference type="AlphaFoldDB" id="S3DFZ2"/>
<dbReference type="HOGENOM" id="CLU_1627204_0_0_1"/>
<keyword evidence="1" id="KW-0732">Signal</keyword>
<organism evidence="2 3">
    <name type="scientific">Glarea lozoyensis (strain ATCC 20868 / MF5171)</name>
    <dbReference type="NCBI Taxonomy" id="1116229"/>
    <lineage>
        <taxon>Eukaryota</taxon>
        <taxon>Fungi</taxon>
        <taxon>Dikarya</taxon>
        <taxon>Ascomycota</taxon>
        <taxon>Pezizomycotina</taxon>
        <taxon>Leotiomycetes</taxon>
        <taxon>Helotiales</taxon>
        <taxon>Helotiaceae</taxon>
        <taxon>Glarea</taxon>
    </lineage>
</organism>
<dbReference type="GeneID" id="19460528"/>
<reference evidence="2 3" key="1">
    <citation type="journal article" date="2013" name="BMC Genomics">
        <title>Genomics-driven discovery of the pneumocandin biosynthetic gene cluster in the fungus Glarea lozoyensis.</title>
        <authorList>
            <person name="Chen L."/>
            <person name="Yue Q."/>
            <person name="Zhang X."/>
            <person name="Xiang M."/>
            <person name="Wang C."/>
            <person name="Li S."/>
            <person name="Che Y."/>
            <person name="Ortiz-Lopez F.J."/>
            <person name="Bills G.F."/>
            <person name="Liu X."/>
            <person name="An Z."/>
        </authorList>
    </citation>
    <scope>NUCLEOTIDE SEQUENCE [LARGE SCALE GENOMIC DNA]</scope>
    <source>
        <strain evidence="3">ATCC 20868 / MF5171</strain>
    </source>
</reference>
<feature type="chain" id="PRO_5004519653" evidence="1">
    <location>
        <begin position="19"/>
        <end position="163"/>
    </location>
</feature>
<dbReference type="RefSeq" id="XP_008086877.1">
    <property type="nucleotide sequence ID" value="XM_008088686.1"/>
</dbReference>
<dbReference type="EMBL" id="KE145371">
    <property type="protein sequence ID" value="EPE25558.1"/>
    <property type="molecule type" value="Genomic_DNA"/>
</dbReference>
<evidence type="ECO:0000313" key="2">
    <source>
        <dbReference type="EMBL" id="EPE25558.1"/>
    </source>
</evidence>
<dbReference type="Proteomes" id="UP000016922">
    <property type="component" value="Unassembled WGS sequence"/>
</dbReference>
<dbReference type="KEGG" id="glz:GLAREA_01470"/>
<sequence length="163" mass="17312">MKFIYLSPLLLALTAALPQPPNPILFLNTITTAANIPPNLQATYSTLLAACNAEAANSPTYVAVQYANRPDPVFFDYGECYPYALGNDKAMIGVFCRSVTCFDFTTDSANNPCGTVKIPLGVTLPQDVALINPLGVVGYVGTGAVCYKPLLSLPRDTNSVESA</sequence>
<accession>S3DFZ2</accession>
<evidence type="ECO:0000313" key="3">
    <source>
        <dbReference type="Proteomes" id="UP000016922"/>
    </source>
</evidence>
<keyword evidence="3" id="KW-1185">Reference proteome</keyword>
<name>S3DFZ2_GLAL2</name>
<protein>
    <submittedName>
        <fullName evidence="2">Uncharacterized protein</fullName>
    </submittedName>
</protein>
<proteinExistence type="predicted"/>
<feature type="signal peptide" evidence="1">
    <location>
        <begin position="1"/>
        <end position="18"/>
    </location>
</feature>
<dbReference type="OMA" id="YGECYPY"/>
<gene>
    <name evidence="2" type="ORF">GLAREA_01470</name>
</gene>
<evidence type="ECO:0000256" key="1">
    <source>
        <dbReference type="SAM" id="SignalP"/>
    </source>
</evidence>